<evidence type="ECO:0000256" key="7">
    <source>
        <dbReference type="ARBA" id="ARBA00049442"/>
    </source>
</evidence>
<dbReference type="GO" id="GO:0019632">
    <property type="term" value="P:shikimate metabolic process"/>
    <property type="evidence" value="ECO:0007669"/>
    <property type="project" value="InterPro"/>
</dbReference>
<dbReference type="AlphaFoldDB" id="A0A9Q3UKM2"/>
<evidence type="ECO:0000256" key="5">
    <source>
        <dbReference type="ARBA" id="ARBA00023002"/>
    </source>
</evidence>
<protein>
    <recommendedName>
        <fullName evidence="2 8">Shikimate dehydrogenase (NADP(+))</fullName>
        <shortName evidence="8">SDH</shortName>
        <ecNumber evidence="2 8">1.1.1.25</ecNumber>
    </recommendedName>
</protein>
<dbReference type="NCBIfam" id="TIGR00507">
    <property type="entry name" value="aroE"/>
    <property type="match status" value="1"/>
</dbReference>
<dbReference type="Pfam" id="PF01488">
    <property type="entry name" value="Shikimate_DH"/>
    <property type="match status" value="1"/>
</dbReference>
<name>A0A9Q3UKM2_9GAMM</name>
<evidence type="ECO:0000256" key="8">
    <source>
        <dbReference type="HAMAP-Rule" id="MF_00222"/>
    </source>
</evidence>
<dbReference type="GO" id="GO:0009073">
    <property type="term" value="P:aromatic amino acid family biosynthetic process"/>
    <property type="evidence" value="ECO:0007669"/>
    <property type="project" value="UniProtKB-KW"/>
</dbReference>
<dbReference type="Gene3D" id="3.40.50.720">
    <property type="entry name" value="NAD(P)-binding Rossmann-like Domain"/>
    <property type="match status" value="1"/>
</dbReference>
<dbReference type="InterPro" id="IPR022893">
    <property type="entry name" value="Shikimate_DH_fam"/>
</dbReference>
<feature type="binding site" evidence="8">
    <location>
        <position position="102"/>
    </location>
    <ligand>
        <name>shikimate</name>
        <dbReference type="ChEBI" id="CHEBI:36208"/>
    </ligand>
</feature>
<evidence type="ECO:0000256" key="2">
    <source>
        <dbReference type="ARBA" id="ARBA00012962"/>
    </source>
</evidence>
<dbReference type="GO" id="GO:0050661">
    <property type="term" value="F:NADP binding"/>
    <property type="evidence" value="ECO:0007669"/>
    <property type="project" value="InterPro"/>
</dbReference>
<dbReference type="RefSeq" id="WP_228232850.1">
    <property type="nucleotide sequence ID" value="NZ_JAJGNA010000002.1"/>
</dbReference>
<evidence type="ECO:0000259" key="10">
    <source>
        <dbReference type="Pfam" id="PF08501"/>
    </source>
</evidence>
<dbReference type="GO" id="GO:0005829">
    <property type="term" value="C:cytosol"/>
    <property type="evidence" value="ECO:0007669"/>
    <property type="project" value="TreeGrafter"/>
</dbReference>
<dbReference type="Pfam" id="PF08501">
    <property type="entry name" value="Shikimate_dh_N"/>
    <property type="match status" value="1"/>
</dbReference>
<feature type="domain" description="Quinate/shikimate 5-dehydrogenase/glutamyl-tRNA reductase" evidence="9">
    <location>
        <begin position="117"/>
        <end position="192"/>
    </location>
</feature>
<sequence>MTDRYAVFGNPVSHSRSPDIHHAFAAQRGEDLTYQRIEAPVDGFAGAVAAFFDAGGRGANVTVPFKEEAHALCGELTERARQAGAVNTLWRRDGVLHGDNTDGAGLVADLRRNQGWALRDRRLLVLGAGGAVRGVLGPLLAQAPAELVIANRTVARADTLVERFTGLGVPMFASALDTLTGPFDVIINAISAGLHGEMPSLPDGLIGDATVAYDMVYGAEPTPFLRWAEQAGAAAVCDGLGMLVEQAAEAYAVWRGHRPDTAPVLADLRRQQG</sequence>
<keyword evidence="5 8" id="KW-0560">Oxidoreductase</keyword>
<feature type="binding site" evidence="8">
    <location>
        <position position="246"/>
    </location>
    <ligand>
        <name>shikimate</name>
        <dbReference type="ChEBI" id="CHEBI:36208"/>
    </ligand>
</feature>
<dbReference type="Proteomes" id="UP001108027">
    <property type="component" value="Unassembled WGS sequence"/>
</dbReference>
<comment type="function">
    <text evidence="8">Involved in the biosynthesis of the chorismate, which leads to the biosynthesis of aromatic amino acids. Catalyzes the reversible NADPH linked reduction of 3-dehydroshikimate (DHSA) to yield shikimate (SA).</text>
</comment>
<feature type="binding site" evidence="8">
    <location>
        <position position="62"/>
    </location>
    <ligand>
        <name>shikimate</name>
        <dbReference type="ChEBI" id="CHEBI:36208"/>
    </ligand>
</feature>
<dbReference type="GO" id="GO:0009423">
    <property type="term" value="P:chorismate biosynthetic process"/>
    <property type="evidence" value="ECO:0007669"/>
    <property type="project" value="UniProtKB-UniRule"/>
</dbReference>
<proteinExistence type="inferred from homology"/>
<keyword evidence="6 8" id="KW-0057">Aromatic amino acid biosynthesis</keyword>
<feature type="domain" description="Shikimate dehydrogenase substrate binding N-terminal" evidence="10">
    <location>
        <begin position="7"/>
        <end position="89"/>
    </location>
</feature>
<feature type="binding site" evidence="8">
    <location>
        <begin position="151"/>
        <end position="156"/>
    </location>
    <ligand>
        <name>NADP(+)</name>
        <dbReference type="ChEBI" id="CHEBI:58349"/>
    </ligand>
</feature>
<feature type="binding site" evidence="8">
    <location>
        <begin position="15"/>
        <end position="17"/>
    </location>
    <ligand>
        <name>shikimate</name>
        <dbReference type="ChEBI" id="CHEBI:36208"/>
    </ligand>
</feature>
<feature type="binding site" evidence="8">
    <location>
        <position position="78"/>
    </location>
    <ligand>
        <name>NADP(+)</name>
        <dbReference type="ChEBI" id="CHEBI:58349"/>
    </ligand>
</feature>
<dbReference type="InterPro" id="IPR046346">
    <property type="entry name" value="Aminoacid_DH-like_N_sf"/>
</dbReference>
<accession>A0A9Q3UKM2</accession>
<comment type="similarity">
    <text evidence="8">Belongs to the shikimate dehydrogenase family.</text>
</comment>
<dbReference type="GO" id="GO:0004764">
    <property type="term" value="F:shikimate 3-dehydrogenase (NADP+) activity"/>
    <property type="evidence" value="ECO:0007669"/>
    <property type="project" value="UniProtKB-UniRule"/>
</dbReference>
<reference evidence="12" key="1">
    <citation type="submission" date="2021-10" db="EMBL/GenBank/DDBJ databases">
        <title>The diversity and Nitrogen Metabolism of Culturable Nitrate-Utilizing Bacteria Within the Oxygen Minimum Zone of the Changjiang (Yangtze River)Estuary.</title>
        <authorList>
            <person name="Zhang D."/>
            <person name="Zheng J."/>
            <person name="Liu S."/>
            <person name="He W."/>
        </authorList>
    </citation>
    <scope>NUCLEOTIDE SEQUENCE</scope>
    <source>
        <strain evidence="12">FXH-223</strain>
    </source>
</reference>
<evidence type="ECO:0000259" key="9">
    <source>
        <dbReference type="Pfam" id="PF01488"/>
    </source>
</evidence>
<keyword evidence="3 8" id="KW-0028">Amino-acid biosynthesis</keyword>
<dbReference type="Pfam" id="PF18317">
    <property type="entry name" value="SDH_C"/>
    <property type="match status" value="1"/>
</dbReference>
<evidence type="ECO:0000313" key="12">
    <source>
        <dbReference type="EMBL" id="MCC4307568.1"/>
    </source>
</evidence>
<evidence type="ECO:0000256" key="3">
    <source>
        <dbReference type="ARBA" id="ARBA00022605"/>
    </source>
</evidence>
<dbReference type="HAMAP" id="MF_00222">
    <property type="entry name" value="Shikimate_DH_AroE"/>
    <property type="match status" value="1"/>
</dbReference>
<feature type="domain" description="SDH C-terminal" evidence="11">
    <location>
        <begin position="239"/>
        <end position="266"/>
    </location>
</feature>
<keyword evidence="13" id="KW-1185">Reference proteome</keyword>
<evidence type="ECO:0000256" key="6">
    <source>
        <dbReference type="ARBA" id="ARBA00023141"/>
    </source>
</evidence>
<dbReference type="SUPFAM" id="SSF51735">
    <property type="entry name" value="NAD(P)-binding Rossmann-fold domains"/>
    <property type="match status" value="1"/>
</dbReference>
<comment type="pathway">
    <text evidence="1 8">Metabolic intermediate biosynthesis; chorismate biosynthesis; chorismate from D-erythrose 4-phosphate and phosphoenolpyruvate: step 4/7.</text>
</comment>
<dbReference type="EC" id="1.1.1.25" evidence="2 8"/>
<dbReference type="Gene3D" id="3.40.50.10860">
    <property type="entry name" value="Leucine Dehydrogenase, chain A, domain 1"/>
    <property type="match status" value="1"/>
</dbReference>
<comment type="catalytic activity">
    <reaction evidence="7 8">
        <text>shikimate + NADP(+) = 3-dehydroshikimate + NADPH + H(+)</text>
        <dbReference type="Rhea" id="RHEA:17737"/>
        <dbReference type="ChEBI" id="CHEBI:15378"/>
        <dbReference type="ChEBI" id="CHEBI:16630"/>
        <dbReference type="ChEBI" id="CHEBI:36208"/>
        <dbReference type="ChEBI" id="CHEBI:57783"/>
        <dbReference type="ChEBI" id="CHEBI:58349"/>
        <dbReference type="EC" id="1.1.1.25"/>
    </reaction>
</comment>
<feature type="binding site" evidence="8">
    <location>
        <position position="217"/>
    </location>
    <ligand>
        <name>shikimate</name>
        <dbReference type="ChEBI" id="CHEBI:36208"/>
    </ligand>
</feature>
<dbReference type="InterPro" id="IPR036291">
    <property type="entry name" value="NAD(P)-bd_dom_sf"/>
</dbReference>
<feature type="binding site" evidence="8">
    <location>
        <position position="239"/>
    </location>
    <ligand>
        <name>NADP(+)</name>
        <dbReference type="ChEBI" id="CHEBI:58349"/>
    </ligand>
</feature>
<dbReference type="PANTHER" id="PTHR21089:SF1">
    <property type="entry name" value="BIFUNCTIONAL 3-DEHYDROQUINATE DEHYDRATASE_SHIKIMATE DEHYDROGENASE, CHLOROPLASTIC"/>
    <property type="match status" value="1"/>
</dbReference>
<dbReference type="InterPro" id="IPR006151">
    <property type="entry name" value="Shikm_DH/Glu-tRNA_Rdtase"/>
</dbReference>
<feature type="binding site" evidence="8">
    <location>
        <position position="215"/>
    </location>
    <ligand>
        <name>NADP(+)</name>
        <dbReference type="ChEBI" id="CHEBI:58349"/>
    </ligand>
</feature>
<dbReference type="SUPFAM" id="SSF53223">
    <property type="entry name" value="Aminoacid dehydrogenase-like, N-terminal domain"/>
    <property type="match status" value="1"/>
</dbReference>
<evidence type="ECO:0000313" key="13">
    <source>
        <dbReference type="Proteomes" id="UP001108027"/>
    </source>
</evidence>
<dbReference type="PANTHER" id="PTHR21089">
    <property type="entry name" value="SHIKIMATE DEHYDROGENASE"/>
    <property type="match status" value="1"/>
</dbReference>
<keyword evidence="4 8" id="KW-0521">NADP</keyword>
<comment type="caution">
    <text evidence="12">The sequence shown here is derived from an EMBL/GenBank/DDBJ whole genome shotgun (WGS) entry which is preliminary data.</text>
</comment>
<dbReference type="InterPro" id="IPR011342">
    <property type="entry name" value="Shikimate_DH"/>
</dbReference>
<dbReference type="FunFam" id="3.40.50.10860:FF:000006">
    <property type="entry name" value="Shikimate dehydrogenase (NADP(+))"/>
    <property type="match status" value="1"/>
</dbReference>
<dbReference type="InterPro" id="IPR041121">
    <property type="entry name" value="SDH_C"/>
</dbReference>
<dbReference type="GO" id="GO:0008652">
    <property type="term" value="P:amino acid biosynthetic process"/>
    <property type="evidence" value="ECO:0007669"/>
    <property type="project" value="UniProtKB-KW"/>
</dbReference>
<evidence type="ECO:0000256" key="4">
    <source>
        <dbReference type="ARBA" id="ARBA00022857"/>
    </source>
</evidence>
<dbReference type="NCBIfam" id="NF001310">
    <property type="entry name" value="PRK00258.1-2"/>
    <property type="match status" value="1"/>
</dbReference>
<evidence type="ECO:0000256" key="1">
    <source>
        <dbReference type="ARBA" id="ARBA00004871"/>
    </source>
</evidence>
<dbReference type="InterPro" id="IPR013708">
    <property type="entry name" value="Shikimate_DH-bd_N"/>
</dbReference>
<dbReference type="EMBL" id="JAJGNA010000002">
    <property type="protein sequence ID" value="MCC4307568.1"/>
    <property type="molecule type" value="Genomic_DNA"/>
</dbReference>
<feature type="binding site" evidence="8">
    <location>
        <begin position="127"/>
        <end position="131"/>
    </location>
    <ligand>
        <name>NADP(+)</name>
        <dbReference type="ChEBI" id="CHEBI:58349"/>
    </ligand>
</feature>
<feature type="active site" description="Proton acceptor" evidence="8">
    <location>
        <position position="66"/>
    </location>
</feature>
<evidence type="ECO:0000259" key="11">
    <source>
        <dbReference type="Pfam" id="PF18317"/>
    </source>
</evidence>
<feature type="binding site" evidence="8">
    <location>
        <position position="87"/>
    </location>
    <ligand>
        <name>shikimate</name>
        <dbReference type="ChEBI" id="CHEBI:36208"/>
    </ligand>
</feature>
<organism evidence="12 13">
    <name type="scientific">Alloalcanivorax marinus</name>
    <dbReference type="NCBI Taxonomy" id="1177169"/>
    <lineage>
        <taxon>Bacteria</taxon>
        <taxon>Pseudomonadati</taxon>
        <taxon>Pseudomonadota</taxon>
        <taxon>Gammaproteobacteria</taxon>
        <taxon>Oceanospirillales</taxon>
        <taxon>Alcanivoracaceae</taxon>
        <taxon>Alloalcanivorax</taxon>
    </lineage>
</organism>
<dbReference type="CDD" id="cd01065">
    <property type="entry name" value="NAD_bind_Shikimate_DH"/>
    <property type="match status" value="1"/>
</dbReference>
<comment type="subunit">
    <text evidence="8">Homodimer.</text>
</comment>
<gene>
    <name evidence="8 12" type="primary">aroE</name>
    <name evidence="12" type="ORF">LL252_03200</name>
</gene>